<evidence type="ECO:0000313" key="2">
    <source>
        <dbReference type="EMBL" id="GAG10763.1"/>
    </source>
</evidence>
<gene>
    <name evidence="2" type="ORF">S01H1_33397</name>
</gene>
<feature type="region of interest" description="Disordered" evidence="1">
    <location>
        <begin position="75"/>
        <end position="111"/>
    </location>
</feature>
<reference evidence="2" key="1">
    <citation type="journal article" date="2014" name="Front. Microbiol.">
        <title>High frequency of phylogenetically diverse reductive dehalogenase-homologous genes in deep subseafloor sedimentary metagenomes.</title>
        <authorList>
            <person name="Kawai M."/>
            <person name="Futagami T."/>
            <person name="Toyoda A."/>
            <person name="Takaki Y."/>
            <person name="Nishi S."/>
            <person name="Hori S."/>
            <person name="Arai W."/>
            <person name="Tsubouchi T."/>
            <person name="Morono Y."/>
            <person name="Uchiyama I."/>
            <person name="Ito T."/>
            <person name="Fujiyama A."/>
            <person name="Inagaki F."/>
            <person name="Takami H."/>
        </authorList>
    </citation>
    <scope>NUCLEOTIDE SEQUENCE</scope>
    <source>
        <strain evidence="2">Expedition CK06-06</strain>
    </source>
</reference>
<proteinExistence type="predicted"/>
<dbReference type="EMBL" id="BARS01020731">
    <property type="protein sequence ID" value="GAG10763.1"/>
    <property type="molecule type" value="Genomic_DNA"/>
</dbReference>
<dbReference type="AlphaFoldDB" id="X0VE56"/>
<evidence type="ECO:0000256" key="1">
    <source>
        <dbReference type="SAM" id="MobiDB-lite"/>
    </source>
</evidence>
<feature type="non-terminal residue" evidence="2">
    <location>
        <position position="1"/>
    </location>
</feature>
<name>X0VE56_9ZZZZ</name>
<comment type="caution">
    <text evidence="2">The sequence shown here is derived from an EMBL/GenBank/DDBJ whole genome shotgun (WGS) entry which is preliminary data.</text>
</comment>
<sequence>RMPDKTRWLLPSVSLPVSMLLATPELAGHRNFGCEECHIAQVGGKGRGCSCGSDEKPDTLSDRDSLCVYMAGADAGGRVGHTDDPPQGSQTKQNERETAHGRRGRVFIRKG</sequence>
<feature type="compositionally biased region" description="Basic residues" evidence="1">
    <location>
        <begin position="101"/>
        <end position="111"/>
    </location>
</feature>
<organism evidence="2">
    <name type="scientific">marine sediment metagenome</name>
    <dbReference type="NCBI Taxonomy" id="412755"/>
    <lineage>
        <taxon>unclassified sequences</taxon>
        <taxon>metagenomes</taxon>
        <taxon>ecological metagenomes</taxon>
    </lineage>
</organism>
<accession>X0VE56</accession>
<protein>
    <submittedName>
        <fullName evidence="2">Uncharacterized protein</fullName>
    </submittedName>
</protein>